<dbReference type="AlphaFoldDB" id="A0A1H5G043"/>
<protein>
    <submittedName>
        <fullName evidence="1">Uncharacterized protein</fullName>
    </submittedName>
</protein>
<accession>A0A1H5G043</accession>
<evidence type="ECO:0000313" key="2">
    <source>
        <dbReference type="Proteomes" id="UP000199220"/>
    </source>
</evidence>
<dbReference type="STRING" id="648782.SAMN04488554_1499"/>
<keyword evidence="2" id="KW-1185">Reference proteome</keyword>
<dbReference type="EMBL" id="FNTX01000001">
    <property type="protein sequence ID" value="SEE09059.1"/>
    <property type="molecule type" value="Genomic_DNA"/>
</dbReference>
<dbReference type="RefSeq" id="WP_089772347.1">
    <property type="nucleotide sequence ID" value="NZ_FNTX01000001.1"/>
</dbReference>
<reference evidence="2" key="1">
    <citation type="submission" date="2016-10" db="EMBL/GenBank/DDBJ databases">
        <authorList>
            <person name="Varghese N."/>
            <person name="Submissions S."/>
        </authorList>
    </citation>
    <scope>NUCLEOTIDE SEQUENCE [LARGE SCALE GENOMIC DNA]</scope>
    <source>
        <strain evidence="2">DSM 21368</strain>
    </source>
</reference>
<evidence type="ECO:0000313" key="1">
    <source>
        <dbReference type="EMBL" id="SEE09059.1"/>
    </source>
</evidence>
<sequence length="413" mass="44097">MSNHDPEQLLRRLADRPADVEAIERARTDLDRRIATNATASKRSGATTVHPRRLPVMLAAGVAALVAAFGIASVWPTDTSDPAAPNDYYGEVVAAGPEGFRVPAEVDGSECSPFSNDIPAEDAVAAGVGYLIEGPMEPRFVTPRRDDTCAETARIEAAFIRTDPDGNLTGALTVWGPDAVDPTPWIGGPADIRDVDVSGATGTMFTSGPAAGSGIVTYGVNVLSWTDDDRSWVLTASNLTSDEVIGAAEVLADRGREALHVALAGFEEMTLSQPLESDGTQWTAAYGNTSIVDPSCIEDCYPHDATEMPDHLTLTIRISDVPWYVRASTRTLINPYEDTTAVYRVIDVNGQTAYFETAGERGLEGSVFWEIAPGIQAQVRGTWDGAIEGIIPFARQLEPVTSDDPRLSGSTDE</sequence>
<name>A0A1H5G043_9MICO</name>
<gene>
    <name evidence="1" type="ORF">SAMN04488554_1499</name>
</gene>
<proteinExistence type="predicted"/>
<dbReference type="Proteomes" id="UP000199220">
    <property type="component" value="Unassembled WGS sequence"/>
</dbReference>
<organism evidence="1 2">
    <name type="scientific">Ruania alba</name>
    <dbReference type="NCBI Taxonomy" id="648782"/>
    <lineage>
        <taxon>Bacteria</taxon>
        <taxon>Bacillati</taxon>
        <taxon>Actinomycetota</taxon>
        <taxon>Actinomycetes</taxon>
        <taxon>Micrococcales</taxon>
        <taxon>Ruaniaceae</taxon>
        <taxon>Ruania</taxon>
    </lineage>
</organism>